<reference evidence="3 4" key="1">
    <citation type="submission" date="2019-05" db="EMBL/GenBank/DDBJ databases">
        <title>Draft Genome Sequences of Six Type Strains of the Genus Massilia.</title>
        <authorList>
            <person name="Miess H."/>
            <person name="Frediansyhah A."/>
            <person name="Gross H."/>
        </authorList>
    </citation>
    <scope>NUCLEOTIDE SEQUENCE [LARGE SCALE GENOMIC DNA]</scope>
    <source>
        <strain evidence="3 4">DSMZ 26121</strain>
    </source>
</reference>
<dbReference type="AlphaFoldDB" id="A0A4P8HMN5"/>
<organism evidence="2 5">
    <name type="scientific">Pseudoduganella umbonata</name>
    <dbReference type="NCBI Taxonomy" id="864828"/>
    <lineage>
        <taxon>Bacteria</taxon>
        <taxon>Pseudomonadati</taxon>
        <taxon>Pseudomonadota</taxon>
        <taxon>Betaproteobacteria</taxon>
        <taxon>Burkholderiales</taxon>
        <taxon>Oxalobacteraceae</taxon>
        <taxon>Telluria group</taxon>
        <taxon>Pseudoduganella</taxon>
    </lineage>
</organism>
<protein>
    <submittedName>
        <fullName evidence="2">Uncharacterized protein</fullName>
    </submittedName>
</protein>
<proteinExistence type="predicted"/>
<sequence length="373" mass="39012">MSERREPSLGGADDAADTGTVTDTRAGGGLPVAALCGTIPAPPGATFIVFGADGQARRIAGGGSGKAALPGKGETAWWFVPGPHAVALVPFAGAPEVGLRLAFVVDTADPRLARQRFDLFLFSEVAGQAGSLPLADLAGRVEGALRGALAGGTLDLPPCTSLDEWNAFRAGLDELLYMRFGLTVDDCVPIALDDVDYAGMLRRRAAALPPPSTQEARQEHGLAPVPAATSEPPAGAPVQADDAAALRRLFLELPEASRTLRLLPATAFAVRQAHLQRLALAALDVNTMPALAWSAPGRRRAMDEQRRLAAASRDAVRALDELWAVLARMKLAGGSDDELDRVLANGECHLAARRGQAAGERREPHGGSPIYEP</sequence>
<dbReference type="EMBL" id="JACHXS010000001">
    <property type="protein sequence ID" value="MBB3219414.1"/>
    <property type="molecule type" value="Genomic_DNA"/>
</dbReference>
<name>A0A4P8HMN5_9BURK</name>
<dbReference type="EMBL" id="CP040017">
    <property type="protein sequence ID" value="QCP09505.1"/>
    <property type="molecule type" value="Genomic_DNA"/>
</dbReference>
<gene>
    <name evidence="3" type="ORF">FCL38_03020</name>
    <name evidence="2" type="ORF">FHS02_000201</name>
</gene>
<feature type="region of interest" description="Disordered" evidence="1">
    <location>
        <begin position="208"/>
        <end position="237"/>
    </location>
</feature>
<feature type="compositionally biased region" description="Low complexity" evidence="1">
    <location>
        <begin position="10"/>
        <end position="23"/>
    </location>
</feature>
<dbReference type="Proteomes" id="UP000298763">
    <property type="component" value="Chromosome"/>
</dbReference>
<evidence type="ECO:0000313" key="3">
    <source>
        <dbReference type="EMBL" id="QCP09505.1"/>
    </source>
</evidence>
<dbReference type="Proteomes" id="UP000584325">
    <property type="component" value="Unassembled WGS sequence"/>
</dbReference>
<feature type="region of interest" description="Disordered" evidence="1">
    <location>
        <begin position="1"/>
        <end position="23"/>
    </location>
</feature>
<evidence type="ECO:0000256" key="1">
    <source>
        <dbReference type="SAM" id="MobiDB-lite"/>
    </source>
</evidence>
<evidence type="ECO:0000313" key="5">
    <source>
        <dbReference type="Proteomes" id="UP000584325"/>
    </source>
</evidence>
<dbReference type="RefSeq" id="WP_137312392.1">
    <property type="nucleotide sequence ID" value="NZ_CP040017.1"/>
</dbReference>
<feature type="region of interest" description="Disordered" evidence="1">
    <location>
        <begin position="353"/>
        <end position="373"/>
    </location>
</feature>
<dbReference type="OrthoDB" id="8745838at2"/>
<accession>A0A4P8HMN5</accession>
<evidence type="ECO:0000313" key="4">
    <source>
        <dbReference type="Proteomes" id="UP000298763"/>
    </source>
</evidence>
<reference evidence="2 5" key="2">
    <citation type="submission" date="2020-08" db="EMBL/GenBank/DDBJ databases">
        <title>Genomic Encyclopedia of Type Strains, Phase III (KMG-III): the genomes of soil and plant-associated and newly described type strains.</title>
        <authorList>
            <person name="Whitman W."/>
        </authorList>
    </citation>
    <scope>NUCLEOTIDE SEQUENCE [LARGE SCALE GENOMIC DNA]</scope>
    <source>
        <strain evidence="2 5">CECT 7753</strain>
    </source>
</reference>
<evidence type="ECO:0000313" key="2">
    <source>
        <dbReference type="EMBL" id="MBB3219414.1"/>
    </source>
</evidence>
<keyword evidence="4" id="KW-1185">Reference proteome</keyword>